<dbReference type="EMBL" id="JAAMOW010000003">
    <property type="protein sequence ID" value="NGY04399.1"/>
    <property type="molecule type" value="Genomic_DNA"/>
</dbReference>
<accession>A0A6M2BQQ4</accession>
<comment type="function">
    <text evidence="1">Required for the efficient initiation of filament assembly.</text>
</comment>
<sequence>MTALAHPDIAQQLQANLQAQRDCAKKLLGIMQEERQALMASDVARLETITQSKSEAAGLLQTLGNTLLQLRKAAHAGSLDGWFVSLRNGLPALWDELLELAGKCRAANQDNAVLLGSREAQLKQTLRAFRPAGTPELYGRSGYAPLGLSARQFGAA</sequence>
<proteinExistence type="inferred from homology"/>
<evidence type="ECO:0000256" key="1">
    <source>
        <dbReference type="ARBA" id="ARBA00002397"/>
    </source>
</evidence>
<evidence type="ECO:0000313" key="5">
    <source>
        <dbReference type="Proteomes" id="UP000472676"/>
    </source>
</evidence>
<dbReference type="Proteomes" id="UP000472676">
    <property type="component" value="Unassembled WGS sequence"/>
</dbReference>
<name>A0A6M2BQQ4_9GAMM</name>
<gene>
    <name evidence="4" type="ORF">G7Y85_06470</name>
</gene>
<dbReference type="GO" id="GO:0044780">
    <property type="term" value="P:bacterial-type flagellum assembly"/>
    <property type="evidence" value="ECO:0007669"/>
    <property type="project" value="InterPro"/>
</dbReference>
<keyword evidence="4" id="KW-0282">Flagellum</keyword>
<keyword evidence="3" id="KW-1005">Bacterial flagellum biogenesis</keyword>
<reference evidence="4 5" key="1">
    <citation type="journal article" date="2014" name="Int. J. Syst. Evol. Microbiol.">
        <title>Solimonas terrae sp. nov., isolated from soil.</title>
        <authorList>
            <person name="Kim S.J."/>
            <person name="Moon J.Y."/>
            <person name="Weon H.Y."/>
            <person name="Ahn J.H."/>
            <person name="Chen W.M."/>
            <person name="Kwon S.W."/>
        </authorList>
    </citation>
    <scope>NUCLEOTIDE SEQUENCE [LARGE SCALE GENOMIC DNA]</scope>
    <source>
        <strain evidence="4 5">KIS83-12</strain>
    </source>
</reference>
<dbReference type="Gene3D" id="1.20.58.300">
    <property type="entry name" value="FlgN-like"/>
    <property type="match status" value="1"/>
</dbReference>
<comment type="similarity">
    <text evidence="2">Belongs to the FlgN family.</text>
</comment>
<protein>
    <submittedName>
        <fullName evidence="4">Flagellar protein FlgN</fullName>
    </submittedName>
</protein>
<dbReference type="Pfam" id="PF05130">
    <property type="entry name" value="FlgN"/>
    <property type="match status" value="1"/>
</dbReference>
<evidence type="ECO:0000313" key="4">
    <source>
        <dbReference type="EMBL" id="NGY04399.1"/>
    </source>
</evidence>
<keyword evidence="4" id="KW-0969">Cilium</keyword>
<evidence type="ECO:0000256" key="2">
    <source>
        <dbReference type="ARBA" id="ARBA00007703"/>
    </source>
</evidence>
<dbReference type="AlphaFoldDB" id="A0A6M2BQQ4"/>
<organism evidence="4 5">
    <name type="scientific">Solimonas terrae</name>
    <dbReference type="NCBI Taxonomy" id="1396819"/>
    <lineage>
        <taxon>Bacteria</taxon>
        <taxon>Pseudomonadati</taxon>
        <taxon>Pseudomonadota</taxon>
        <taxon>Gammaproteobacteria</taxon>
        <taxon>Nevskiales</taxon>
        <taxon>Nevskiaceae</taxon>
        <taxon>Solimonas</taxon>
    </lineage>
</organism>
<evidence type="ECO:0000256" key="3">
    <source>
        <dbReference type="ARBA" id="ARBA00022795"/>
    </source>
</evidence>
<comment type="caution">
    <text evidence="4">The sequence shown here is derived from an EMBL/GenBank/DDBJ whole genome shotgun (WGS) entry which is preliminary data.</text>
</comment>
<dbReference type="InterPro" id="IPR036679">
    <property type="entry name" value="FlgN-like_sf"/>
</dbReference>
<keyword evidence="5" id="KW-1185">Reference proteome</keyword>
<dbReference type="InterPro" id="IPR007809">
    <property type="entry name" value="FlgN-like"/>
</dbReference>
<keyword evidence="4" id="KW-0966">Cell projection</keyword>
<dbReference type="SUPFAM" id="SSF140566">
    <property type="entry name" value="FlgN-like"/>
    <property type="match status" value="1"/>
</dbReference>
<dbReference type="RefSeq" id="WP_166253705.1">
    <property type="nucleotide sequence ID" value="NZ_JAAMOW010000003.1"/>
</dbReference>